<organism evidence="1 2">
    <name type="scientific">Aspergillus ellipticus CBS 707.79</name>
    <dbReference type="NCBI Taxonomy" id="1448320"/>
    <lineage>
        <taxon>Eukaryota</taxon>
        <taxon>Fungi</taxon>
        <taxon>Dikarya</taxon>
        <taxon>Ascomycota</taxon>
        <taxon>Pezizomycotina</taxon>
        <taxon>Eurotiomycetes</taxon>
        <taxon>Eurotiomycetidae</taxon>
        <taxon>Eurotiales</taxon>
        <taxon>Aspergillaceae</taxon>
        <taxon>Aspergillus</taxon>
        <taxon>Aspergillus subgen. Circumdati</taxon>
    </lineage>
</organism>
<sequence length="167" mass="18330">MASMEFPLFPLSTDCEALRPIPTGHGGNRPSEFRRTQVGKGDLRADLRGLVFPLWVSSRQQPRGHFDPRRHARFIRFMSIRMDSLHSGSTMGDSDGVPHLLGRFPVPGRASSLCTRGAAASASLLRDSLLNNLEHTYLPSIPEAVGSGFQSIDVPHGNLLDVLDCLR</sequence>
<accession>A0A319EG61</accession>
<dbReference type="EMBL" id="KZ826005">
    <property type="protein sequence ID" value="PYH89922.1"/>
    <property type="molecule type" value="Genomic_DNA"/>
</dbReference>
<keyword evidence="2" id="KW-1185">Reference proteome</keyword>
<reference evidence="1 2" key="1">
    <citation type="submission" date="2018-02" db="EMBL/GenBank/DDBJ databases">
        <title>The genomes of Aspergillus section Nigri reveals drivers in fungal speciation.</title>
        <authorList>
            <consortium name="DOE Joint Genome Institute"/>
            <person name="Vesth T.C."/>
            <person name="Nybo J."/>
            <person name="Theobald S."/>
            <person name="Brandl J."/>
            <person name="Frisvad J.C."/>
            <person name="Nielsen K.F."/>
            <person name="Lyhne E.K."/>
            <person name="Kogle M.E."/>
            <person name="Kuo A."/>
            <person name="Riley R."/>
            <person name="Clum A."/>
            <person name="Nolan M."/>
            <person name="Lipzen A."/>
            <person name="Salamov A."/>
            <person name="Henrissat B."/>
            <person name="Wiebenga A."/>
            <person name="De vries R.P."/>
            <person name="Grigoriev I.V."/>
            <person name="Mortensen U.H."/>
            <person name="Andersen M.R."/>
            <person name="Baker S.E."/>
        </authorList>
    </citation>
    <scope>NUCLEOTIDE SEQUENCE [LARGE SCALE GENOMIC DNA]</scope>
    <source>
        <strain evidence="1 2">CBS 707.79</strain>
    </source>
</reference>
<dbReference type="AlphaFoldDB" id="A0A319EG61"/>
<gene>
    <name evidence="1" type="ORF">BO71DRAFT_94345</name>
</gene>
<dbReference type="VEuPathDB" id="FungiDB:BO71DRAFT_94345"/>
<evidence type="ECO:0000313" key="1">
    <source>
        <dbReference type="EMBL" id="PYH89922.1"/>
    </source>
</evidence>
<proteinExistence type="predicted"/>
<dbReference type="OrthoDB" id="10591790at2759"/>
<protein>
    <submittedName>
        <fullName evidence="1">Uncharacterized protein</fullName>
    </submittedName>
</protein>
<name>A0A319EG61_9EURO</name>
<dbReference type="Proteomes" id="UP000247810">
    <property type="component" value="Unassembled WGS sequence"/>
</dbReference>
<evidence type="ECO:0000313" key="2">
    <source>
        <dbReference type="Proteomes" id="UP000247810"/>
    </source>
</evidence>